<protein>
    <submittedName>
        <fullName evidence="2">Uncharacterized protein</fullName>
    </submittedName>
</protein>
<dbReference type="Pfam" id="PF13384">
    <property type="entry name" value="HTH_23"/>
    <property type="match status" value="1"/>
</dbReference>
<dbReference type="Gene3D" id="1.10.10.60">
    <property type="entry name" value="Homeodomain-like"/>
    <property type="match status" value="1"/>
</dbReference>
<reference evidence="2" key="1">
    <citation type="journal article" date="2014" name="Front. Microbiol.">
        <title>High frequency of phylogenetically diverse reductive dehalogenase-homologous genes in deep subseafloor sedimentary metagenomes.</title>
        <authorList>
            <person name="Kawai M."/>
            <person name="Futagami T."/>
            <person name="Toyoda A."/>
            <person name="Takaki Y."/>
            <person name="Nishi S."/>
            <person name="Hori S."/>
            <person name="Arai W."/>
            <person name="Tsubouchi T."/>
            <person name="Morono Y."/>
            <person name="Uchiyama I."/>
            <person name="Ito T."/>
            <person name="Fujiyama A."/>
            <person name="Inagaki F."/>
            <person name="Takami H."/>
        </authorList>
    </citation>
    <scope>NUCLEOTIDE SEQUENCE</scope>
    <source>
        <strain evidence="2">Expedition CK06-06</strain>
    </source>
</reference>
<sequence length="99" mass="11762">MKRYAKTVSRTRNMHRNGLSVSEISKKLRIPHQTVSDWIHNKRRPERRRELFRKPEHFDRLDEPAFDGRCPDCGSQMGKHAVRKNPLSEKGVNQTALWR</sequence>
<evidence type="ECO:0000313" key="2">
    <source>
        <dbReference type="EMBL" id="GAJ02640.1"/>
    </source>
</evidence>
<organism evidence="2">
    <name type="scientific">marine sediment metagenome</name>
    <dbReference type="NCBI Taxonomy" id="412755"/>
    <lineage>
        <taxon>unclassified sequences</taxon>
        <taxon>metagenomes</taxon>
        <taxon>ecological metagenomes</taxon>
    </lineage>
</organism>
<dbReference type="EMBL" id="BARW01016334">
    <property type="protein sequence ID" value="GAJ02640.1"/>
    <property type="molecule type" value="Genomic_DNA"/>
</dbReference>
<dbReference type="CDD" id="cd00093">
    <property type="entry name" value="HTH_XRE"/>
    <property type="match status" value="1"/>
</dbReference>
<dbReference type="InterPro" id="IPR009057">
    <property type="entry name" value="Homeodomain-like_sf"/>
</dbReference>
<accession>X1VAD0</accession>
<comment type="caution">
    <text evidence="2">The sequence shown here is derived from an EMBL/GenBank/DDBJ whole genome shotgun (WGS) entry which is preliminary data.</text>
</comment>
<gene>
    <name evidence="2" type="ORF">S12H4_28470</name>
</gene>
<evidence type="ECO:0000256" key="1">
    <source>
        <dbReference type="SAM" id="MobiDB-lite"/>
    </source>
</evidence>
<feature type="region of interest" description="Disordered" evidence="1">
    <location>
        <begin position="76"/>
        <end position="99"/>
    </location>
</feature>
<proteinExistence type="predicted"/>
<name>X1VAD0_9ZZZZ</name>
<feature type="non-terminal residue" evidence="2">
    <location>
        <position position="99"/>
    </location>
</feature>
<dbReference type="AlphaFoldDB" id="X1VAD0"/>
<dbReference type="SUPFAM" id="SSF46689">
    <property type="entry name" value="Homeodomain-like"/>
    <property type="match status" value="1"/>
</dbReference>
<dbReference type="InterPro" id="IPR001387">
    <property type="entry name" value="Cro/C1-type_HTH"/>
</dbReference>